<gene>
    <name evidence="2" type="ORF">E0L32_007676</name>
</gene>
<sequence>MPGTIEEAIVHVAFQFAAKEGVLLGSPTALVEYLTSEGILPLEKIGKFTYQRLCEFCDEYQRMVSVHKDGAGPSSSPVARARPNRDAPDAMSVESSDSAYESYTTSWLEKTEDCDLVIRLYLHPNDPQARGKPFNGKFRREKGSLITSRAAERYGGEREGQRMRVHFKTVVPSGEYISGTTWCTIRDLDEEEQPDIILCIDCLHQSQVGDNEGDIFENKPHMQDQPGVNISKRRKRIMAELVVEVSGVLEREENASKRPRMELPPDG</sequence>
<accession>A0A507AW59</accession>
<evidence type="ECO:0000313" key="3">
    <source>
        <dbReference type="Proteomes" id="UP000319257"/>
    </source>
</evidence>
<dbReference type="AlphaFoldDB" id="A0A507AW59"/>
<dbReference type="GeneID" id="41975123"/>
<reference evidence="2 3" key="1">
    <citation type="submission" date="2019-06" db="EMBL/GenBank/DDBJ databases">
        <title>Draft genome sequence of the filamentous fungus Phialemoniopsis curvata isolated from diesel fuel.</title>
        <authorList>
            <person name="Varaljay V.A."/>
            <person name="Lyon W.J."/>
            <person name="Crouch A.L."/>
            <person name="Drake C.E."/>
            <person name="Hollomon J.M."/>
            <person name="Nadeau L.J."/>
            <person name="Nunn H.S."/>
            <person name="Stevenson B.S."/>
            <person name="Bojanowski C.L."/>
            <person name="Crookes-Goodson W.J."/>
        </authorList>
    </citation>
    <scope>NUCLEOTIDE SEQUENCE [LARGE SCALE GENOMIC DNA]</scope>
    <source>
        <strain evidence="2 3">D216</strain>
    </source>
</reference>
<feature type="region of interest" description="Disordered" evidence="1">
    <location>
        <begin position="68"/>
        <end position="97"/>
    </location>
</feature>
<evidence type="ECO:0000256" key="1">
    <source>
        <dbReference type="SAM" id="MobiDB-lite"/>
    </source>
</evidence>
<proteinExistence type="predicted"/>
<organism evidence="2 3">
    <name type="scientific">Thyridium curvatum</name>
    <dbReference type="NCBI Taxonomy" id="1093900"/>
    <lineage>
        <taxon>Eukaryota</taxon>
        <taxon>Fungi</taxon>
        <taxon>Dikarya</taxon>
        <taxon>Ascomycota</taxon>
        <taxon>Pezizomycotina</taxon>
        <taxon>Sordariomycetes</taxon>
        <taxon>Sordariomycetidae</taxon>
        <taxon>Thyridiales</taxon>
        <taxon>Thyridiaceae</taxon>
        <taxon>Thyridium</taxon>
    </lineage>
</organism>
<protein>
    <submittedName>
        <fullName evidence="2">Uncharacterized protein</fullName>
    </submittedName>
</protein>
<name>A0A507AW59_9PEZI</name>
<evidence type="ECO:0000313" key="2">
    <source>
        <dbReference type="EMBL" id="TPX11697.1"/>
    </source>
</evidence>
<keyword evidence="3" id="KW-1185">Reference proteome</keyword>
<comment type="caution">
    <text evidence="2">The sequence shown here is derived from an EMBL/GenBank/DDBJ whole genome shotgun (WGS) entry which is preliminary data.</text>
</comment>
<dbReference type="InParanoid" id="A0A507AW59"/>
<dbReference type="EMBL" id="SKBQ01000047">
    <property type="protein sequence ID" value="TPX11697.1"/>
    <property type="molecule type" value="Genomic_DNA"/>
</dbReference>
<dbReference type="RefSeq" id="XP_030993408.1">
    <property type="nucleotide sequence ID" value="XM_031142446.1"/>
</dbReference>
<dbReference type="Proteomes" id="UP000319257">
    <property type="component" value="Unassembled WGS sequence"/>
</dbReference>